<dbReference type="EMBL" id="FUWJ01000001">
    <property type="protein sequence ID" value="SJZ53839.1"/>
    <property type="molecule type" value="Genomic_DNA"/>
</dbReference>
<dbReference type="Pfam" id="PF12787">
    <property type="entry name" value="EcsC"/>
    <property type="match status" value="1"/>
</dbReference>
<evidence type="ECO:0000313" key="2">
    <source>
        <dbReference type="Proteomes" id="UP000190092"/>
    </source>
</evidence>
<dbReference type="OrthoDB" id="1238772at2"/>
<dbReference type="AlphaFoldDB" id="A0A1T4LGG8"/>
<dbReference type="STRING" id="225324.SAMN02745126_01540"/>
<dbReference type="Proteomes" id="UP000190092">
    <property type="component" value="Unassembled WGS sequence"/>
</dbReference>
<reference evidence="2" key="1">
    <citation type="submission" date="2017-02" db="EMBL/GenBank/DDBJ databases">
        <authorList>
            <person name="Varghese N."/>
            <person name="Submissions S."/>
        </authorList>
    </citation>
    <scope>NUCLEOTIDE SEQUENCE [LARGE SCALE GENOMIC DNA]</scope>
    <source>
        <strain evidence="2">ATCC 27094</strain>
    </source>
</reference>
<proteinExistence type="predicted"/>
<sequence>MQDPNISPPPADYHDALVAAVQALENPNLAARIADYAGAPLTRVLSLLPRVADAGVTRVVELAMLRSLKTAIRTLDLTGQRRRPATFLSSMAAGVTGGVGGFVGIAALPVELPVTTTLMLRAIADIARHNGEDLSQVEPRLACLQVFALGARSTAERQDVGYLAARALLSRVTSDAAAYLVERGAAELSGRAVHSFLTEIVTRFSVVVSDRIVAGAAPVIGAVGGATVNVIFMNHFQEIAKGHFTVRRLERRYGVEPVRRRYADIAARLQQRRR</sequence>
<accession>A0A1T4LGG8</accession>
<dbReference type="InterPro" id="IPR024787">
    <property type="entry name" value="EcsC"/>
</dbReference>
<evidence type="ECO:0000313" key="1">
    <source>
        <dbReference type="EMBL" id="SJZ53839.1"/>
    </source>
</evidence>
<organism evidence="1 2">
    <name type="scientific">Enhydrobacter aerosaccus</name>
    <dbReference type="NCBI Taxonomy" id="225324"/>
    <lineage>
        <taxon>Bacteria</taxon>
        <taxon>Pseudomonadati</taxon>
        <taxon>Pseudomonadota</taxon>
        <taxon>Alphaproteobacteria</taxon>
        <taxon>Hyphomicrobiales</taxon>
        <taxon>Enhydrobacter</taxon>
    </lineage>
</organism>
<keyword evidence="2" id="KW-1185">Reference proteome</keyword>
<gene>
    <name evidence="1" type="ORF">SAMN02745126_01540</name>
</gene>
<dbReference type="RefSeq" id="WP_139373755.1">
    <property type="nucleotide sequence ID" value="NZ_FUWJ01000001.1"/>
</dbReference>
<name>A0A1T4LGG8_9HYPH</name>
<dbReference type="PANTHER" id="PTHR41260:SF1">
    <property type="entry name" value="PROTEIN ECSC"/>
    <property type="match status" value="1"/>
</dbReference>
<protein>
    <submittedName>
        <fullName evidence="1">EcsC protein family protein</fullName>
    </submittedName>
</protein>
<dbReference type="PANTHER" id="PTHR41260">
    <property type="entry name" value="PROTEIN ECSC"/>
    <property type="match status" value="1"/>
</dbReference>